<dbReference type="PANTHER" id="PTHR15696:SF7">
    <property type="entry name" value="NONSENSE-MEDIATED MRNA DECAY FACTOR"/>
    <property type="match status" value="1"/>
</dbReference>
<dbReference type="Pfam" id="PF10374">
    <property type="entry name" value="EST1"/>
    <property type="match status" value="1"/>
</dbReference>
<dbReference type="InterPro" id="IPR018834">
    <property type="entry name" value="DNA/RNA-bd_Est1-type"/>
</dbReference>
<gene>
    <name evidence="10" type="ORF">BEMITA_LOCUS3262</name>
</gene>
<dbReference type="Gene3D" id="1.25.40.10">
    <property type="entry name" value="Tetratricopeptide repeat domain"/>
    <property type="match status" value="1"/>
</dbReference>
<feature type="compositionally biased region" description="Basic residues" evidence="6">
    <location>
        <begin position="435"/>
        <end position="444"/>
    </location>
</feature>
<feature type="domain" description="DNA/RNA-binding" evidence="7">
    <location>
        <begin position="548"/>
        <end position="639"/>
    </location>
</feature>
<keyword evidence="3" id="KW-0963">Cytoplasm</keyword>
<keyword evidence="11" id="KW-1185">Reference proteome</keyword>
<name>A0A9P0EY45_BEMTA</name>
<keyword evidence="4" id="KW-0866">Nonsense-mediated mRNA decay</keyword>
<dbReference type="EMBL" id="OU963863">
    <property type="protein sequence ID" value="CAH0383857.1"/>
    <property type="molecule type" value="Genomic_DNA"/>
</dbReference>
<dbReference type="Pfam" id="PF13638">
    <property type="entry name" value="PIN_4"/>
    <property type="match status" value="1"/>
</dbReference>
<evidence type="ECO:0008006" key="12">
    <source>
        <dbReference type="Google" id="ProtNLM"/>
    </source>
</evidence>
<evidence type="ECO:0000256" key="6">
    <source>
        <dbReference type="SAM" id="MobiDB-lite"/>
    </source>
</evidence>
<feature type="region of interest" description="Disordered" evidence="6">
    <location>
        <begin position="419"/>
        <end position="498"/>
    </location>
</feature>
<dbReference type="PANTHER" id="PTHR15696">
    <property type="entry name" value="SMG-7 SUPPRESSOR WITH MORPHOLOGICAL EFFECT ON GENITALIA PROTEIN 7"/>
    <property type="match status" value="1"/>
</dbReference>
<reference evidence="10" key="1">
    <citation type="submission" date="2021-12" db="EMBL/GenBank/DDBJ databases">
        <authorList>
            <person name="King R."/>
        </authorList>
    </citation>
    <scope>NUCLEOTIDE SEQUENCE</scope>
</reference>
<dbReference type="SUPFAM" id="SSF48452">
    <property type="entry name" value="TPR-like"/>
    <property type="match status" value="1"/>
</dbReference>
<evidence type="ECO:0000256" key="4">
    <source>
        <dbReference type="ARBA" id="ARBA00023161"/>
    </source>
</evidence>
<organism evidence="10 11">
    <name type="scientific">Bemisia tabaci</name>
    <name type="common">Sweetpotato whitefly</name>
    <name type="synonym">Aleurodes tabaci</name>
    <dbReference type="NCBI Taxonomy" id="7038"/>
    <lineage>
        <taxon>Eukaryota</taxon>
        <taxon>Metazoa</taxon>
        <taxon>Ecdysozoa</taxon>
        <taxon>Arthropoda</taxon>
        <taxon>Hexapoda</taxon>
        <taxon>Insecta</taxon>
        <taxon>Pterygota</taxon>
        <taxon>Neoptera</taxon>
        <taxon>Paraneoptera</taxon>
        <taxon>Hemiptera</taxon>
        <taxon>Sternorrhyncha</taxon>
        <taxon>Aleyrodoidea</taxon>
        <taxon>Aleyrodidae</taxon>
        <taxon>Aleyrodinae</taxon>
        <taxon>Bemisia</taxon>
    </lineage>
</organism>
<dbReference type="GO" id="GO:0005737">
    <property type="term" value="C:cytoplasm"/>
    <property type="evidence" value="ECO:0007669"/>
    <property type="project" value="UniProtKB-SubCell"/>
</dbReference>
<protein>
    <recommendedName>
        <fullName evidence="12">Protein SMG5</fullName>
    </recommendedName>
</protein>
<evidence type="ECO:0000256" key="1">
    <source>
        <dbReference type="ARBA" id="ARBA00004123"/>
    </source>
</evidence>
<dbReference type="AlphaFoldDB" id="A0A9P0EY45"/>
<dbReference type="InterPro" id="IPR002716">
    <property type="entry name" value="PIN_dom"/>
</dbReference>
<evidence type="ECO:0000259" key="7">
    <source>
        <dbReference type="Pfam" id="PF10373"/>
    </source>
</evidence>
<evidence type="ECO:0000256" key="3">
    <source>
        <dbReference type="ARBA" id="ARBA00022490"/>
    </source>
</evidence>
<evidence type="ECO:0000259" key="9">
    <source>
        <dbReference type="Pfam" id="PF13638"/>
    </source>
</evidence>
<dbReference type="InterPro" id="IPR045153">
    <property type="entry name" value="Est1/Ebs1-like"/>
</dbReference>
<dbReference type="GO" id="GO:0000184">
    <property type="term" value="P:nuclear-transcribed mRNA catabolic process, nonsense-mediated decay"/>
    <property type="evidence" value="ECO:0007669"/>
    <property type="project" value="UniProtKB-KW"/>
</dbReference>
<dbReference type="Proteomes" id="UP001152759">
    <property type="component" value="Chromosome 2"/>
</dbReference>
<dbReference type="GO" id="GO:0042162">
    <property type="term" value="F:telomeric DNA binding"/>
    <property type="evidence" value="ECO:0007669"/>
    <property type="project" value="TreeGrafter"/>
</dbReference>
<feature type="domain" description="DNA/RNA-binding" evidence="7">
    <location>
        <begin position="221"/>
        <end position="407"/>
    </location>
</feature>
<dbReference type="Pfam" id="PF10373">
    <property type="entry name" value="EST1_DNA_bind"/>
    <property type="match status" value="2"/>
</dbReference>
<feature type="domain" description="PIN" evidence="9">
    <location>
        <begin position="745"/>
        <end position="859"/>
    </location>
</feature>
<dbReference type="GO" id="GO:0070034">
    <property type="term" value="F:telomerase RNA binding"/>
    <property type="evidence" value="ECO:0007669"/>
    <property type="project" value="TreeGrafter"/>
</dbReference>
<evidence type="ECO:0000256" key="2">
    <source>
        <dbReference type="ARBA" id="ARBA00004496"/>
    </source>
</evidence>
<dbReference type="Gene3D" id="3.40.50.1010">
    <property type="entry name" value="5'-nuclease"/>
    <property type="match status" value="1"/>
</dbReference>
<comment type="subcellular location">
    <subcellularLocation>
        <location evidence="2">Cytoplasm</location>
    </subcellularLocation>
    <subcellularLocation>
        <location evidence="1">Nucleus</location>
    </subcellularLocation>
</comment>
<dbReference type="InterPro" id="IPR011990">
    <property type="entry name" value="TPR-like_helical_dom_sf"/>
</dbReference>
<proteinExistence type="predicted"/>
<keyword evidence="5" id="KW-0539">Nucleus</keyword>
<feature type="domain" description="Telomerase activating protein Est1-like N-terminal" evidence="8">
    <location>
        <begin position="77"/>
        <end position="210"/>
    </location>
</feature>
<evidence type="ECO:0000313" key="10">
    <source>
        <dbReference type="EMBL" id="CAH0383857.1"/>
    </source>
</evidence>
<accession>A0A9P0EY45</accession>
<evidence type="ECO:0000256" key="5">
    <source>
        <dbReference type="ARBA" id="ARBA00023242"/>
    </source>
</evidence>
<dbReference type="GO" id="GO:0005697">
    <property type="term" value="C:telomerase holoenzyme complex"/>
    <property type="evidence" value="ECO:0007669"/>
    <property type="project" value="TreeGrafter"/>
</dbReference>
<evidence type="ECO:0000313" key="11">
    <source>
        <dbReference type="Proteomes" id="UP001152759"/>
    </source>
</evidence>
<dbReference type="InterPro" id="IPR019458">
    <property type="entry name" value="Est1-like_N"/>
</dbReference>
<evidence type="ECO:0000259" key="8">
    <source>
        <dbReference type="Pfam" id="PF10374"/>
    </source>
</evidence>
<sequence length="871" mass="98832">MKKLYSSTVETSNNDNCDHTRKLYKTIFDGIHYLDSEQAYAKSGCDLFSRLLVTQRMKVREHCERLMFLDPLGHGRKAEELLWRKGYYEPFAFSKRIRAGSVWNPVERAFLQAHLLSGVGHYQNIILRLQVEFNIDLRGVLDFPLLVCDEGLPKRSTLIGKKSLIKNNNFTTAMTLAKKRTHDQSGTLDWANHAVYRCLLYLGDLSRYLVDISPNWDAGLAARCYYQALCLKPEAGMPHNQLGLLSGSKNYNLDAVYHYMRCMCAVESFEGTEGNLTSVLARNASSLESERCGGDGPLVKHCIMEFLYIAGLLFSDRTPRESMAALVDRWLKLLEECREEELLRPMMKEPDSLDDAVLSVEKQPDFLKDELLFKIFVILLMCIQRSIEKGFDRTGPEALCLSLTSVIVQTCANKFTENVPLPKPKKTVSNDQKLHSRRRRRRVRNNSFASEESDPESERVEIISSNSSESEEELIFDENSSSQSDNEDGKTGTNRIVASNGECMNGGKELLKHQKQMNGRTYMNGSAKGSEVMQTSRMFSNPVFKFVQELSKSGYLLQTVKVCCDWLSCNMHILSSCVESSRPLVSNLITLFNFLLQIPGGEVDPRSGESVFESSLKDDDFSLIPLEEDVELCNLSILKLAHSGINLDYVRLHDFDCDTQTRVRVFQILHFGRKLAGVKEVCVEFNEAKRWFAVGNQTTISSQAHNDGLARGKMMQNMGKAWLRAEVRNLESKTERNAPLPPYLIVDCDALVNFSPLVKQFVNSKKFIVLVPSVVVQMLDKLKCSSGKVRDMIRWMEAQLKNGDRFLQAQLSHQQESIPCIKYPKKKDKEAWAFFQILECCYFLTKQSSKDASNLVTLVTGSNLSSCNFNP</sequence>